<sequence>MWGFIFYDNRKAQNNVLSEMLNFIFGISKL</sequence>
<evidence type="ECO:0000313" key="1">
    <source>
        <dbReference type="EMBL" id="AHH13156.1"/>
    </source>
</evidence>
<gene>
    <name evidence="1" type="ORF">BHO_0900038</name>
</gene>
<protein>
    <submittedName>
        <fullName evidence="1">Uncharacterized protein</fullName>
    </submittedName>
</protein>
<name>W5T735_BORHE</name>
<dbReference type="AlphaFoldDB" id="W5T735"/>
<dbReference type="HOGENOM" id="CLU_3402400_0_0_12"/>
<keyword evidence="1" id="KW-0614">Plasmid</keyword>
<organism evidence="1">
    <name type="scientific">Borrelia hermsii YBT</name>
    <dbReference type="NCBI Taxonomy" id="1313295"/>
    <lineage>
        <taxon>Bacteria</taxon>
        <taxon>Pseudomonadati</taxon>
        <taxon>Spirochaetota</taxon>
        <taxon>Spirochaetia</taxon>
        <taxon>Spirochaetales</taxon>
        <taxon>Borreliaceae</taxon>
        <taxon>Borrelia</taxon>
    </lineage>
</organism>
<reference evidence="1" key="1">
    <citation type="submission" date="2013-04" db="EMBL/GenBank/DDBJ databases">
        <title>Comparative Genomics of Relapsing Fever Spirochetes.</title>
        <authorList>
            <person name="Schwan T.G."/>
            <person name="Raffel S.J."/>
            <person name="Porcella S.F."/>
            <person name="Martens C.A."/>
            <person name="Bruno D.P."/>
            <person name="Ricklefs S.M."/>
            <person name="Barbian K.B."/>
        </authorList>
    </citation>
    <scope>NUCLEOTIDE SEQUENCE</scope>
    <source>
        <strain evidence="1">YBT</strain>
        <plasmid evidence="1">unnamed</plasmid>
    </source>
</reference>
<geneLocation type="plasmid" evidence="1">
    <name>unnamed</name>
</geneLocation>
<proteinExistence type="predicted"/>
<accession>W5T735</accession>
<dbReference type="EMBL" id="CP005712">
    <property type="protein sequence ID" value="AHH13156.1"/>
    <property type="molecule type" value="Genomic_DNA"/>
</dbReference>